<dbReference type="SUPFAM" id="SSF48371">
    <property type="entry name" value="ARM repeat"/>
    <property type="match status" value="2"/>
</dbReference>
<keyword evidence="4" id="KW-1185">Reference proteome</keyword>
<protein>
    <submittedName>
        <fullName evidence="3">STAS domain-containing protein</fullName>
    </submittedName>
</protein>
<accession>A0A5A8EZY1</accession>
<dbReference type="CDD" id="cd07043">
    <property type="entry name" value="STAS_anti-anti-sigma_factors"/>
    <property type="match status" value="1"/>
</dbReference>
<evidence type="ECO:0000313" key="4">
    <source>
        <dbReference type="Proteomes" id="UP000322876"/>
    </source>
</evidence>
<dbReference type="Proteomes" id="UP000322876">
    <property type="component" value="Unassembled WGS sequence"/>
</dbReference>
<dbReference type="InterPro" id="IPR004155">
    <property type="entry name" value="PBS_lyase_HEAT"/>
</dbReference>
<dbReference type="GO" id="GO:0016491">
    <property type="term" value="F:oxidoreductase activity"/>
    <property type="evidence" value="ECO:0007669"/>
    <property type="project" value="TreeGrafter"/>
</dbReference>
<dbReference type="RefSeq" id="WP_149267245.1">
    <property type="nucleotide sequence ID" value="NZ_VFJB01000009.1"/>
</dbReference>
<evidence type="ECO:0000256" key="1">
    <source>
        <dbReference type="SAM" id="Coils"/>
    </source>
</evidence>
<keyword evidence="1" id="KW-0175">Coiled coil</keyword>
<dbReference type="PROSITE" id="PS50801">
    <property type="entry name" value="STAS"/>
    <property type="match status" value="1"/>
</dbReference>
<organism evidence="3 4">
    <name type="scientific">Deferribacter autotrophicus</name>
    <dbReference type="NCBI Taxonomy" id="500465"/>
    <lineage>
        <taxon>Bacteria</taxon>
        <taxon>Pseudomonadati</taxon>
        <taxon>Deferribacterota</taxon>
        <taxon>Deferribacteres</taxon>
        <taxon>Deferribacterales</taxon>
        <taxon>Deferribacteraceae</taxon>
        <taxon>Deferribacter</taxon>
    </lineage>
</organism>
<dbReference type="Pfam" id="PF01740">
    <property type="entry name" value="STAS"/>
    <property type="match status" value="1"/>
</dbReference>
<name>A0A5A8EZY1_9BACT</name>
<dbReference type="PANTHER" id="PTHR12697">
    <property type="entry name" value="PBS LYASE HEAT-LIKE PROTEIN"/>
    <property type="match status" value="1"/>
</dbReference>
<dbReference type="InterPro" id="IPR011989">
    <property type="entry name" value="ARM-like"/>
</dbReference>
<reference evidence="3 4" key="1">
    <citation type="submission" date="2019-06" db="EMBL/GenBank/DDBJ databases">
        <title>Genomic insights into carbon and energy metabolism of Deferribacter autotrophicus revealed new metabolic traits in the phylum Deferribacteres.</title>
        <authorList>
            <person name="Slobodkin A.I."/>
            <person name="Slobodkina G.B."/>
            <person name="Allioux M."/>
            <person name="Alain K."/>
            <person name="Jebbar M."/>
            <person name="Shadrin V."/>
            <person name="Kublanov I.V."/>
            <person name="Toshchakov S.V."/>
            <person name="Bonch-Osmolovskaya E.A."/>
        </authorList>
    </citation>
    <scope>NUCLEOTIDE SEQUENCE [LARGE SCALE GENOMIC DNA]</scope>
    <source>
        <strain evidence="3 4">SL50</strain>
    </source>
</reference>
<dbReference type="Pfam" id="PF13646">
    <property type="entry name" value="HEAT_2"/>
    <property type="match status" value="2"/>
</dbReference>
<dbReference type="InterPro" id="IPR002645">
    <property type="entry name" value="STAS_dom"/>
</dbReference>
<gene>
    <name evidence="3" type="ORF">FHQ18_11070</name>
</gene>
<feature type="coiled-coil region" evidence="1">
    <location>
        <begin position="221"/>
        <end position="248"/>
    </location>
</feature>
<dbReference type="AlphaFoldDB" id="A0A5A8EZY1"/>
<dbReference type="SUPFAM" id="SSF52091">
    <property type="entry name" value="SpoIIaa-like"/>
    <property type="match status" value="1"/>
</dbReference>
<evidence type="ECO:0000313" key="3">
    <source>
        <dbReference type="EMBL" id="KAA0257102.1"/>
    </source>
</evidence>
<dbReference type="InterPro" id="IPR016024">
    <property type="entry name" value="ARM-type_fold"/>
</dbReference>
<dbReference type="OrthoDB" id="9772043at2"/>
<proteinExistence type="predicted"/>
<dbReference type="EMBL" id="VFJB01000009">
    <property type="protein sequence ID" value="KAA0257102.1"/>
    <property type="molecule type" value="Genomic_DNA"/>
</dbReference>
<evidence type="ECO:0000259" key="2">
    <source>
        <dbReference type="PROSITE" id="PS50801"/>
    </source>
</evidence>
<dbReference type="InterPro" id="IPR036513">
    <property type="entry name" value="STAS_dom_sf"/>
</dbReference>
<dbReference type="SMART" id="SM00567">
    <property type="entry name" value="EZ_HEAT"/>
    <property type="match status" value="4"/>
</dbReference>
<dbReference type="PANTHER" id="PTHR12697:SF38">
    <property type="entry name" value="PBS LYASE HEAT DOMAIN PROTEIN REPEAT-CONTAINING PROTEIN"/>
    <property type="match status" value="1"/>
</dbReference>
<comment type="caution">
    <text evidence="3">The sequence shown here is derived from an EMBL/GenBank/DDBJ whole genome shotgun (WGS) entry which is preliminary data.</text>
</comment>
<feature type="domain" description="STAS" evidence="2">
    <location>
        <begin position="21"/>
        <end position="113"/>
    </location>
</feature>
<dbReference type="Gene3D" id="3.30.750.24">
    <property type="entry name" value="STAS domain"/>
    <property type="match status" value="1"/>
</dbReference>
<dbReference type="Gene3D" id="1.25.10.10">
    <property type="entry name" value="Leucine-rich Repeat Variant"/>
    <property type="match status" value="2"/>
</dbReference>
<sequence>MSYRWDKKGDVLKVILSPNITSNDFKNIVEELKSFDDIREVRLDLKSCEYIQSKVLTGFVQLNKFCKERSLNLILVNVNESIVQLLELTNLYSIFKIERDFTSYTPEELISFFEDVELADKVSDFIAENYNDNYKSLMKSLIKSDDPILKEYAILTVGKAHDYDFLEDVRAALQDEVGNVVKAAITVLGWFQDFESKEKIYPFLNSEFVDVAEAAAATIALLAEEDDAERLAELLERKDERLKKIVIQALTLINDDKCYKIVKRELETEKNELLIAYIIKMLSFFNKKEVEDILINYLSHNSNIVRETAASSLVRINAVSKIEDILKKVTDSDSMVGYFSTKAVGELCKDKSCADYLMKVYHSVAENVKLAIIEALGKIGADCADFLYQALSEKNEDIRKEALNSLYLVLGDKVKDIALECLKDESWLVRYKAVEVLGKINIADLENILNEHLKGESNKFVKEKIYSLLGEL</sequence>